<dbReference type="AlphaFoldDB" id="A0A5Q2MCG5"/>
<evidence type="ECO:0000313" key="4">
    <source>
        <dbReference type="EMBL" id="QGG40794.1"/>
    </source>
</evidence>
<keyword evidence="2" id="KW-0472">Membrane</keyword>
<organism evidence="4 5">
    <name type="scientific">Aeromicrobium yanjiei</name>
    <dbReference type="NCBI Taxonomy" id="2662028"/>
    <lineage>
        <taxon>Bacteria</taxon>
        <taxon>Bacillati</taxon>
        <taxon>Actinomycetota</taxon>
        <taxon>Actinomycetes</taxon>
        <taxon>Propionibacteriales</taxon>
        <taxon>Nocardioidaceae</taxon>
        <taxon>Aeromicrobium</taxon>
    </lineage>
</organism>
<dbReference type="GO" id="GO:0016791">
    <property type="term" value="F:phosphatase activity"/>
    <property type="evidence" value="ECO:0007669"/>
    <property type="project" value="TreeGrafter"/>
</dbReference>
<accession>A0A5Q2MCG5</accession>
<evidence type="ECO:0000313" key="5">
    <source>
        <dbReference type="Proteomes" id="UP000392064"/>
    </source>
</evidence>
<keyword evidence="1" id="KW-0378">Hydrolase</keyword>
<name>A0A5Q2MCG5_9ACTN</name>
<keyword evidence="2" id="KW-1133">Transmembrane helix</keyword>
<dbReference type="SUPFAM" id="SSF81606">
    <property type="entry name" value="PP2C-like"/>
    <property type="match status" value="1"/>
</dbReference>
<evidence type="ECO:0000259" key="3">
    <source>
        <dbReference type="SMART" id="SM00331"/>
    </source>
</evidence>
<sequence length="405" mass="42824">MTSRFRRALPGVAGYLDDRIVRWRTGTAEGQVAVLSVLIAMCAALLVGSLASYDTFPAPVFVIPLLLGAMALRYRTLLTLVLVIVVCVAVAVTRQYVVAVADGDQGLTASRVSTLVVLALAAAIVLYESSRRRSGLPGPLGEAMLIDLRDKLQAQGVVPQLPEGWDSQSAMLSAGGAKFAGDFLVANLTEDETRLEMVLVDVCGKGVGAGTQSLQFAGALGGLIGALPPLGLFAAGNDFLLRQHWDEGFATAVHVSVDLATGDYSITNAGHPPALRWNAASGDWEIDGARGTALGITQRPDLHQTVGRLETGDALMFYTDGVVETRTQDFTTGIEWLRDAARTVVASGFDQAARRIIKLVSSGDDDRAVLILSRPGVAVPLVVEAPDLERLPANDAAVNEERAPR</sequence>
<feature type="transmembrane region" description="Helical" evidence="2">
    <location>
        <begin position="56"/>
        <end position="72"/>
    </location>
</feature>
<dbReference type="InterPro" id="IPR052016">
    <property type="entry name" value="Bact_Sigma-Reg"/>
</dbReference>
<feature type="transmembrane region" description="Helical" evidence="2">
    <location>
        <begin position="77"/>
        <end position="97"/>
    </location>
</feature>
<evidence type="ECO:0000256" key="2">
    <source>
        <dbReference type="SAM" id="Phobius"/>
    </source>
</evidence>
<feature type="transmembrane region" description="Helical" evidence="2">
    <location>
        <begin position="109"/>
        <end position="127"/>
    </location>
</feature>
<evidence type="ECO:0000256" key="1">
    <source>
        <dbReference type="ARBA" id="ARBA00022801"/>
    </source>
</evidence>
<dbReference type="SMART" id="SM00331">
    <property type="entry name" value="PP2C_SIG"/>
    <property type="match status" value="1"/>
</dbReference>
<dbReference type="EMBL" id="CP045737">
    <property type="protein sequence ID" value="QGG40794.1"/>
    <property type="molecule type" value="Genomic_DNA"/>
</dbReference>
<feature type="domain" description="PPM-type phosphatase" evidence="3">
    <location>
        <begin position="153"/>
        <end position="374"/>
    </location>
</feature>
<gene>
    <name evidence="4" type="ORF">GEV26_05125</name>
</gene>
<dbReference type="InterPro" id="IPR036457">
    <property type="entry name" value="PPM-type-like_dom_sf"/>
</dbReference>
<dbReference type="Pfam" id="PF07228">
    <property type="entry name" value="SpoIIE"/>
    <property type="match status" value="1"/>
</dbReference>
<feature type="transmembrane region" description="Helical" evidence="2">
    <location>
        <begin position="32"/>
        <end position="50"/>
    </location>
</feature>
<proteinExistence type="predicted"/>
<dbReference type="RefSeq" id="WP_153652065.1">
    <property type="nucleotide sequence ID" value="NZ_CP045737.1"/>
</dbReference>
<reference evidence="4 5" key="1">
    <citation type="submission" date="2019-11" db="EMBL/GenBank/DDBJ databases">
        <authorList>
            <person name="Li J."/>
        </authorList>
    </citation>
    <scope>NUCLEOTIDE SEQUENCE [LARGE SCALE GENOMIC DNA]</scope>
    <source>
        <strain evidence="4 5">MF47</strain>
    </source>
</reference>
<dbReference type="Proteomes" id="UP000392064">
    <property type="component" value="Chromosome"/>
</dbReference>
<dbReference type="PANTHER" id="PTHR43156">
    <property type="entry name" value="STAGE II SPORULATION PROTEIN E-RELATED"/>
    <property type="match status" value="1"/>
</dbReference>
<dbReference type="Gene3D" id="3.60.40.10">
    <property type="entry name" value="PPM-type phosphatase domain"/>
    <property type="match status" value="1"/>
</dbReference>
<keyword evidence="2" id="KW-0812">Transmembrane</keyword>
<dbReference type="PANTHER" id="PTHR43156:SF2">
    <property type="entry name" value="STAGE II SPORULATION PROTEIN E"/>
    <property type="match status" value="1"/>
</dbReference>
<dbReference type="KEGG" id="aef:GEV26_05125"/>
<dbReference type="InterPro" id="IPR001932">
    <property type="entry name" value="PPM-type_phosphatase-like_dom"/>
</dbReference>
<protein>
    <submittedName>
        <fullName evidence="4">SpoIIE family protein phosphatase</fullName>
    </submittedName>
</protein>
<keyword evidence="5" id="KW-1185">Reference proteome</keyword>